<name>G1T773_RABIT</name>
<dbReference type="Ensembl" id="ENSOCUT00000014337.4">
    <property type="protein sequence ID" value="ENSOCUP00000012324.4"/>
    <property type="gene ID" value="ENSOCUG00000014339.4"/>
</dbReference>
<evidence type="ECO:0000313" key="3">
    <source>
        <dbReference type="Ensembl" id="ENSOCUP00000012324.4"/>
    </source>
</evidence>
<dbReference type="GeneTree" id="ENSGT00390000012419"/>
<reference evidence="3 4" key="1">
    <citation type="journal article" date="2011" name="Nature">
        <title>A high-resolution map of human evolutionary constraint using 29 mammals.</title>
        <authorList>
            <person name="Lindblad-Toh K."/>
            <person name="Garber M."/>
            <person name="Zuk O."/>
            <person name="Lin M.F."/>
            <person name="Parker B.J."/>
            <person name="Washietl S."/>
            <person name="Kheradpour P."/>
            <person name="Ernst J."/>
            <person name="Jordan G."/>
            <person name="Mauceli E."/>
            <person name="Ward L.D."/>
            <person name="Lowe C.B."/>
            <person name="Holloway A.K."/>
            <person name="Clamp M."/>
            <person name="Gnerre S."/>
            <person name="Alfoldi J."/>
            <person name="Beal K."/>
            <person name="Chang J."/>
            <person name="Clawson H."/>
            <person name="Cuff J."/>
            <person name="Di Palma F."/>
            <person name="Fitzgerald S."/>
            <person name="Flicek P."/>
            <person name="Guttman M."/>
            <person name="Hubisz M.J."/>
            <person name="Jaffe D.B."/>
            <person name="Jungreis I."/>
            <person name="Kent W.J."/>
            <person name="Kostka D."/>
            <person name="Lara M."/>
            <person name="Martins A.L."/>
            <person name="Massingham T."/>
            <person name="Moltke I."/>
            <person name="Raney B.J."/>
            <person name="Rasmussen M.D."/>
            <person name="Robinson J."/>
            <person name="Stark A."/>
            <person name="Vilella A.J."/>
            <person name="Wen J."/>
            <person name="Xie X."/>
            <person name="Zody M.C."/>
            <person name="Baldwin J."/>
            <person name="Bloom T."/>
            <person name="Chin C.W."/>
            <person name="Heiman D."/>
            <person name="Nicol R."/>
            <person name="Nusbaum C."/>
            <person name="Young S."/>
            <person name="Wilkinson J."/>
            <person name="Worley K.C."/>
            <person name="Kovar C.L."/>
            <person name="Muzny D.M."/>
            <person name="Gibbs R.A."/>
            <person name="Cree A."/>
            <person name="Dihn H.H."/>
            <person name="Fowler G."/>
            <person name="Jhangiani S."/>
            <person name="Joshi V."/>
            <person name="Lee S."/>
            <person name="Lewis L.R."/>
            <person name="Nazareth L.V."/>
            <person name="Okwuonu G."/>
            <person name="Santibanez J."/>
            <person name="Warren W.C."/>
            <person name="Mardis E.R."/>
            <person name="Weinstock G.M."/>
            <person name="Wilson R.K."/>
            <person name="Delehaunty K."/>
            <person name="Dooling D."/>
            <person name="Fronik C."/>
            <person name="Fulton L."/>
            <person name="Fulton B."/>
            <person name="Graves T."/>
            <person name="Minx P."/>
            <person name="Sodergren E."/>
            <person name="Birney E."/>
            <person name="Margulies E.H."/>
            <person name="Herrero J."/>
            <person name="Green E.D."/>
            <person name="Haussler D."/>
            <person name="Siepel A."/>
            <person name="Goldman N."/>
            <person name="Pollard K.S."/>
            <person name="Pedersen J.S."/>
            <person name="Lander E.S."/>
            <person name="Kellis M."/>
        </authorList>
    </citation>
    <scope>NUCLEOTIDE SEQUENCE [LARGE SCALE GENOMIC DNA]</scope>
    <source>
        <strain evidence="3 4">Thorbecke inbred</strain>
    </source>
</reference>
<dbReference type="InParanoid" id="G1T773"/>
<sequence>MTRSAWGWGTRAQRPASQGCRHRLEKVPKGRSFSPSRSLSSPCLHFLRKSCSTTAPSNYHQSRKAYFGASVCEFGTWGRPHSGRGLRMQSETPGRAAWQAREGPPPAGWSRARCAHGASSPSPGRLGSPATPRPGRLRLRTPRRVTAPAQAHSTPQPTCCPHQTPPPPSDPCAALRPRTEPGSQSEDGRPPLRQNSLREAPRWQTPPGRAQQFSALTEVLFLFLTEPKEVERFLAQLSEFAATNQISLGPLRSIVKSLLLVPSGALKKSLTAEQVRADLLTLGLSEEKATHFSEKWKQNAPTLAQWAVGQTLMINQLIDMEWKFGVTSGNSELEKVGSIFLQLKLVVKKGNQTEHLYLELTLPQFYSFLHEMERVRASMECFS</sequence>
<dbReference type="EMBL" id="AAGW02060247">
    <property type="status" value="NOT_ANNOTATED_CDS"/>
    <property type="molecule type" value="Genomic_DNA"/>
</dbReference>
<reference evidence="3" key="2">
    <citation type="submission" date="2025-08" db="UniProtKB">
        <authorList>
            <consortium name="Ensembl"/>
        </authorList>
    </citation>
    <scope>IDENTIFICATION</scope>
    <source>
        <strain evidence="3">Thorbecke</strain>
    </source>
</reference>
<dbReference type="Proteomes" id="UP000001811">
    <property type="component" value="Chromosome 4"/>
</dbReference>
<dbReference type="PANTHER" id="PTHR16231:SF2">
    <property type="entry name" value="COMM DOMAIN-CONTAINING PROTEIN 7"/>
    <property type="match status" value="1"/>
</dbReference>
<feature type="compositionally biased region" description="Low complexity" evidence="1">
    <location>
        <begin position="144"/>
        <end position="162"/>
    </location>
</feature>
<dbReference type="InterPro" id="IPR037358">
    <property type="entry name" value="COMMD7"/>
</dbReference>
<organism evidence="3 4">
    <name type="scientific">Oryctolagus cuniculus</name>
    <name type="common">Rabbit</name>
    <dbReference type="NCBI Taxonomy" id="9986"/>
    <lineage>
        <taxon>Eukaryota</taxon>
        <taxon>Metazoa</taxon>
        <taxon>Chordata</taxon>
        <taxon>Craniata</taxon>
        <taxon>Vertebrata</taxon>
        <taxon>Euteleostomi</taxon>
        <taxon>Mammalia</taxon>
        <taxon>Eutheria</taxon>
        <taxon>Euarchontoglires</taxon>
        <taxon>Glires</taxon>
        <taxon>Lagomorpha</taxon>
        <taxon>Leporidae</taxon>
        <taxon>Oryctolagus</taxon>
    </lineage>
</organism>
<protein>
    <recommendedName>
        <fullName evidence="2">COMM domain-containing protein</fullName>
    </recommendedName>
</protein>
<dbReference type="Bgee" id="ENSOCUG00000014339">
    <property type="expression patterns" value="Expressed in smooth muscle tissue and 15 other cell types or tissues"/>
</dbReference>
<dbReference type="PaxDb" id="9986-ENSOCUP00000012324"/>
<proteinExistence type="predicted"/>
<dbReference type="STRING" id="9986.ENSOCUP00000012324"/>
<feature type="domain" description="COMM" evidence="2">
    <location>
        <begin position="316"/>
        <end position="383"/>
    </location>
</feature>
<dbReference type="InterPro" id="IPR047155">
    <property type="entry name" value="COMMD4/6/7/8"/>
</dbReference>
<feature type="region of interest" description="Disordered" evidence="1">
    <location>
        <begin position="1"/>
        <end position="21"/>
    </location>
</feature>
<dbReference type="GO" id="GO:0033209">
    <property type="term" value="P:tumor necrosis factor-mediated signaling pathway"/>
    <property type="evidence" value="ECO:0007669"/>
    <property type="project" value="TreeGrafter"/>
</dbReference>
<evidence type="ECO:0000259" key="2">
    <source>
        <dbReference type="PROSITE" id="PS51269"/>
    </source>
</evidence>
<dbReference type="AlphaFoldDB" id="G1T773"/>
<accession>G1T773</accession>
<dbReference type="InterPro" id="IPR017920">
    <property type="entry name" value="COMM"/>
</dbReference>
<evidence type="ECO:0000313" key="4">
    <source>
        <dbReference type="Proteomes" id="UP000001811"/>
    </source>
</evidence>
<dbReference type="HOGENOM" id="CLU_939976_0_0_1"/>
<reference evidence="3" key="3">
    <citation type="submission" date="2025-09" db="UniProtKB">
        <authorList>
            <consortium name="Ensembl"/>
        </authorList>
    </citation>
    <scope>IDENTIFICATION</scope>
    <source>
        <strain evidence="3">Thorbecke</strain>
    </source>
</reference>
<dbReference type="PROSITE" id="PS51269">
    <property type="entry name" value="COMM"/>
    <property type="match status" value="1"/>
</dbReference>
<dbReference type="PANTHER" id="PTHR16231">
    <property type="entry name" value="COMM DOMAIN-CONTAINING PROTEIN 4-8 FAMILY MEMBER"/>
    <property type="match status" value="1"/>
</dbReference>
<dbReference type="GO" id="GO:0045892">
    <property type="term" value="P:negative regulation of DNA-templated transcription"/>
    <property type="evidence" value="ECO:0007669"/>
    <property type="project" value="TreeGrafter"/>
</dbReference>
<dbReference type="CDD" id="cd04755">
    <property type="entry name" value="Commd7"/>
    <property type="match status" value="1"/>
</dbReference>
<keyword evidence="4" id="KW-1185">Reference proteome</keyword>
<dbReference type="GO" id="GO:0051059">
    <property type="term" value="F:NF-kappaB binding"/>
    <property type="evidence" value="ECO:0007669"/>
    <property type="project" value="TreeGrafter"/>
</dbReference>
<dbReference type="Pfam" id="PF07258">
    <property type="entry name" value="COMM_domain"/>
    <property type="match status" value="1"/>
</dbReference>
<dbReference type="eggNOG" id="ENOG502QQ17">
    <property type="taxonomic scope" value="Eukaryota"/>
</dbReference>
<evidence type="ECO:0000256" key="1">
    <source>
        <dbReference type="SAM" id="MobiDB-lite"/>
    </source>
</evidence>
<feature type="region of interest" description="Disordered" evidence="1">
    <location>
        <begin position="79"/>
        <end position="209"/>
    </location>
</feature>
<dbReference type="EMBL" id="AAGW02060246">
    <property type="status" value="NOT_ANNOTATED_CDS"/>
    <property type="molecule type" value="Genomic_DNA"/>
</dbReference>